<dbReference type="KEGG" id="vg:6449938"/>
<dbReference type="OrthoDB" id="8086at10239"/>
<feature type="domain" description="DUF7172" evidence="1">
    <location>
        <begin position="4"/>
        <end position="199"/>
    </location>
</feature>
<name>B3VLW1_9CAUD</name>
<accession>B3VLW1</accession>
<sequence length="201" mass="22220">MSSSLKICTGEYMLSDVRGVGVARTWLPNVIAEQFLESTKDGEIKLAPDPVTMIDGDLTWFNNSNDPVHVAVFVHRAPRSIVAQNPATVVIHDAWSHQVGKSPSADYPSVIQDTFGGRLQVDRASVAKDLLQFGRFFLDGDDSQTYVDLGEVPAKQSFHFRYLAAVQTPGVWTQPSEFEPRWEAYARWTRLVAIGSPVGAL</sequence>
<proteinExistence type="predicted"/>
<reference evidence="2 3" key="1">
    <citation type="submission" date="2008-05" db="EMBL/GenBank/DDBJ databases">
        <authorList>
            <person name="Scanlon M.A."/>
            <person name="Jacobs-Sera D."/>
            <person name="Hendrix R.W."/>
            <person name="Hatfull G.H."/>
        </authorList>
    </citation>
    <scope>NUCLEOTIDE SEQUENCE [LARGE SCALE GENOMIC DNA]</scope>
</reference>
<evidence type="ECO:0000259" key="1">
    <source>
        <dbReference type="Pfam" id="PF23787"/>
    </source>
</evidence>
<dbReference type="Proteomes" id="UP000000620">
    <property type="component" value="Segment"/>
</dbReference>
<evidence type="ECO:0000313" key="3">
    <source>
        <dbReference type="Proteomes" id="UP000000620"/>
    </source>
</evidence>
<dbReference type="EMBL" id="EU770221">
    <property type="protein sequence ID" value="ACF05035.1"/>
    <property type="molecule type" value="Genomic_DNA"/>
</dbReference>
<keyword evidence="3" id="KW-1185">Reference proteome</keyword>
<dbReference type="InterPro" id="IPR055596">
    <property type="entry name" value="DUF7172"/>
</dbReference>
<dbReference type="RefSeq" id="YP_002003871.1">
    <property type="nucleotide sequence ID" value="NC_011044.1"/>
</dbReference>
<dbReference type="Pfam" id="PF23787">
    <property type="entry name" value="DUF7172"/>
    <property type="match status" value="1"/>
</dbReference>
<dbReference type="GeneID" id="6449938"/>
<organism evidence="2 3">
    <name type="scientific">Mycobacterium phage Nigel</name>
    <dbReference type="NCBI Taxonomy" id="543152"/>
    <lineage>
        <taxon>Viruses</taxon>
        <taxon>Duplodnaviria</taxon>
        <taxon>Heunggongvirae</taxon>
        <taxon>Uroviricota</taxon>
        <taxon>Caudoviricetes</taxon>
        <taxon>Bclasvirinae</taxon>
        <taxon>Coopervirus</taxon>
        <taxon>Coopervirus nigel</taxon>
    </lineage>
</organism>
<protein>
    <recommendedName>
        <fullName evidence="1">DUF7172 domain-containing protein</fullName>
    </recommendedName>
</protein>
<gene>
    <name evidence="2" type="ORF">Nigel_32</name>
</gene>
<evidence type="ECO:0000313" key="2">
    <source>
        <dbReference type="EMBL" id="ACF05035.1"/>
    </source>
</evidence>